<dbReference type="PANTHER" id="PTHR45909">
    <property type="entry name" value="ADP-RIBOSYLATION FACTOR-RELATED PROTEIN 1"/>
    <property type="match status" value="1"/>
</dbReference>
<dbReference type="GO" id="GO:0034067">
    <property type="term" value="P:protein localization to Golgi apparatus"/>
    <property type="evidence" value="ECO:0007669"/>
    <property type="project" value="TreeGrafter"/>
</dbReference>
<dbReference type="GO" id="GO:0043001">
    <property type="term" value="P:Golgi to plasma membrane protein transport"/>
    <property type="evidence" value="ECO:0007669"/>
    <property type="project" value="TreeGrafter"/>
</dbReference>
<comment type="caution">
    <text evidence="12">The sequence shown here is derived from an EMBL/GenBank/DDBJ whole genome shotgun (WGS) entry which is preliminary data.</text>
</comment>
<dbReference type="Gene3D" id="3.40.50.300">
    <property type="entry name" value="P-loop containing nucleotide triphosphate hydrolases"/>
    <property type="match status" value="1"/>
</dbReference>
<keyword evidence="9 11" id="KW-0472">Membrane</keyword>
<feature type="transmembrane region" description="Helical" evidence="11">
    <location>
        <begin position="14"/>
        <end position="34"/>
    </location>
</feature>
<dbReference type="EMBL" id="JALNTZ010000008">
    <property type="protein sequence ID" value="KAJ3642394.1"/>
    <property type="molecule type" value="Genomic_DNA"/>
</dbReference>
<evidence type="ECO:0000256" key="5">
    <source>
        <dbReference type="ARBA" id="ARBA00022741"/>
    </source>
</evidence>
<evidence type="ECO:0000256" key="3">
    <source>
        <dbReference type="ARBA" id="ARBA00020256"/>
    </source>
</evidence>
<keyword evidence="5" id="KW-0547">Nucleotide-binding</keyword>
<comment type="subcellular location">
    <subcellularLocation>
        <location evidence="1">Endoplasmic reticulum membrane</location>
        <topology evidence="1">Single-pass membrane protein</topology>
    </subcellularLocation>
</comment>
<protein>
    <recommendedName>
        <fullName evidence="3">Signal recognition particle receptor subunit beta</fullName>
    </recommendedName>
</protein>
<keyword evidence="13" id="KW-1185">Reference proteome</keyword>
<evidence type="ECO:0000256" key="9">
    <source>
        <dbReference type="ARBA" id="ARBA00023136"/>
    </source>
</evidence>
<evidence type="ECO:0000256" key="2">
    <source>
        <dbReference type="ARBA" id="ARBA00005619"/>
    </source>
</evidence>
<gene>
    <name evidence="12" type="ORF">Zmor_025186</name>
</gene>
<evidence type="ECO:0000256" key="1">
    <source>
        <dbReference type="ARBA" id="ARBA00004389"/>
    </source>
</evidence>
<keyword evidence="6" id="KW-0256">Endoplasmic reticulum</keyword>
<reference evidence="12" key="1">
    <citation type="journal article" date="2023" name="G3 (Bethesda)">
        <title>Whole genome assemblies of Zophobas morio and Tenebrio molitor.</title>
        <authorList>
            <person name="Kaur S."/>
            <person name="Stinson S.A."/>
            <person name="diCenzo G.C."/>
        </authorList>
    </citation>
    <scope>NUCLEOTIDE SEQUENCE</scope>
    <source>
        <strain evidence="12">QUZm001</strain>
    </source>
</reference>
<dbReference type="Pfam" id="PF09439">
    <property type="entry name" value="SRPRB"/>
    <property type="match status" value="1"/>
</dbReference>
<name>A0AA38HRG4_9CUCU</name>
<accession>A0AA38HRG4</accession>
<keyword evidence="10" id="KW-0675">Receptor</keyword>
<sequence>MDEKSPLKMESDNFVGVLVAIVVVVLTIVIFILYRRRKASRNCILLTGLCDSGKTLIYAQLLHNKFIQTQTSIKENIGTYVINKSSLKVVDIPGHERLRDKFVEQYKDLSRAIIFVIDSATIQQDVRDAAEFLYNILVDPTVTRNSPNILVLCNKQDQTLSKGSNAVRSILEKELNTLRITKSSQLDSVDPKARKSASLGTSDSDFSFSSLNCKVEFAESFAFNKNGSVDVDQLKKWLSKIA</sequence>
<dbReference type="GO" id="GO:0005525">
    <property type="term" value="F:GTP binding"/>
    <property type="evidence" value="ECO:0007669"/>
    <property type="project" value="UniProtKB-KW"/>
</dbReference>
<keyword evidence="8" id="KW-0342">GTP-binding</keyword>
<keyword evidence="4 11" id="KW-0812">Transmembrane</keyword>
<dbReference type="GO" id="GO:0006886">
    <property type="term" value="P:intracellular protein transport"/>
    <property type="evidence" value="ECO:0007669"/>
    <property type="project" value="TreeGrafter"/>
</dbReference>
<evidence type="ECO:0000256" key="11">
    <source>
        <dbReference type="SAM" id="Phobius"/>
    </source>
</evidence>
<keyword evidence="7 11" id="KW-1133">Transmembrane helix</keyword>
<evidence type="ECO:0000256" key="4">
    <source>
        <dbReference type="ARBA" id="ARBA00022692"/>
    </source>
</evidence>
<dbReference type="GO" id="GO:0003924">
    <property type="term" value="F:GTPase activity"/>
    <property type="evidence" value="ECO:0007669"/>
    <property type="project" value="TreeGrafter"/>
</dbReference>
<dbReference type="AlphaFoldDB" id="A0AA38HRG4"/>
<dbReference type="InterPro" id="IPR027417">
    <property type="entry name" value="P-loop_NTPase"/>
</dbReference>
<dbReference type="CDD" id="cd04105">
    <property type="entry name" value="SR_beta"/>
    <property type="match status" value="1"/>
</dbReference>
<dbReference type="InterPro" id="IPR024156">
    <property type="entry name" value="Small_GTPase_ARF"/>
</dbReference>
<evidence type="ECO:0000256" key="10">
    <source>
        <dbReference type="ARBA" id="ARBA00023170"/>
    </source>
</evidence>
<comment type="similarity">
    <text evidence="2">Belongs to the SRP receptor beta subunit family.</text>
</comment>
<dbReference type="InterPro" id="IPR019009">
    <property type="entry name" value="SRP_receptor_beta_su"/>
</dbReference>
<dbReference type="GO" id="GO:0005794">
    <property type="term" value="C:Golgi apparatus"/>
    <property type="evidence" value="ECO:0007669"/>
    <property type="project" value="TreeGrafter"/>
</dbReference>
<evidence type="ECO:0000313" key="12">
    <source>
        <dbReference type="EMBL" id="KAJ3642394.1"/>
    </source>
</evidence>
<dbReference type="PROSITE" id="PS51417">
    <property type="entry name" value="ARF"/>
    <property type="match status" value="1"/>
</dbReference>
<dbReference type="SUPFAM" id="SSF52540">
    <property type="entry name" value="P-loop containing nucleoside triphosphate hydrolases"/>
    <property type="match status" value="1"/>
</dbReference>
<evidence type="ECO:0000256" key="6">
    <source>
        <dbReference type="ARBA" id="ARBA00022824"/>
    </source>
</evidence>
<evidence type="ECO:0000256" key="7">
    <source>
        <dbReference type="ARBA" id="ARBA00022989"/>
    </source>
</evidence>
<proteinExistence type="inferred from homology"/>
<evidence type="ECO:0000313" key="13">
    <source>
        <dbReference type="Proteomes" id="UP001168821"/>
    </source>
</evidence>
<dbReference type="PANTHER" id="PTHR45909:SF1">
    <property type="entry name" value="ADP-RIBOSYLATION FACTOR-RELATED PROTEIN 1"/>
    <property type="match status" value="1"/>
</dbReference>
<dbReference type="GO" id="GO:0005789">
    <property type="term" value="C:endoplasmic reticulum membrane"/>
    <property type="evidence" value="ECO:0007669"/>
    <property type="project" value="UniProtKB-SubCell"/>
</dbReference>
<evidence type="ECO:0000256" key="8">
    <source>
        <dbReference type="ARBA" id="ARBA00023134"/>
    </source>
</evidence>
<organism evidence="12 13">
    <name type="scientific">Zophobas morio</name>
    <dbReference type="NCBI Taxonomy" id="2755281"/>
    <lineage>
        <taxon>Eukaryota</taxon>
        <taxon>Metazoa</taxon>
        <taxon>Ecdysozoa</taxon>
        <taxon>Arthropoda</taxon>
        <taxon>Hexapoda</taxon>
        <taxon>Insecta</taxon>
        <taxon>Pterygota</taxon>
        <taxon>Neoptera</taxon>
        <taxon>Endopterygota</taxon>
        <taxon>Coleoptera</taxon>
        <taxon>Polyphaga</taxon>
        <taxon>Cucujiformia</taxon>
        <taxon>Tenebrionidae</taxon>
        <taxon>Zophobas</taxon>
    </lineage>
</organism>
<dbReference type="Proteomes" id="UP001168821">
    <property type="component" value="Unassembled WGS sequence"/>
</dbReference>